<accession>A0A0W0VHJ2</accession>
<evidence type="ECO:0000313" key="2">
    <source>
        <dbReference type="EMBL" id="KTD19624.1"/>
    </source>
</evidence>
<dbReference type="EMBL" id="CP038254">
    <property type="protein sequence ID" value="QBR83512.1"/>
    <property type="molecule type" value="Genomic_DNA"/>
</dbReference>
<dbReference type="GO" id="GO:0035438">
    <property type="term" value="F:cyclic-di-GMP binding"/>
    <property type="evidence" value="ECO:0007669"/>
    <property type="project" value="InterPro"/>
</dbReference>
<dbReference type="OrthoDB" id="5567005at2"/>
<dbReference type="AlphaFoldDB" id="A0A0W0VHJ2"/>
<organism evidence="2 4">
    <name type="scientific">Legionella israelensis</name>
    <dbReference type="NCBI Taxonomy" id="454"/>
    <lineage>
        <taxon>Bacteria</taxon>
        <taxon>Pseudomonadati</taxon>
        <taxon>Pseudomonadota</taxon>
        <taxon>Gammaproteobacteria</taxon>
        <taxon>Legionellales</taxon>
        <taxon>Legionellaceae</taxon>
        <taxon>Legionella</taxon>
    </lineage>
</organism>
<dbReference type="Proteomes" id="UP000295517">
    <property type="component" value="Chromosome"/>
</dbReference>
<dbReference type="RefSeq" id="WP_058502236.1">
    <property type="nucleotide sequence ID" value="NZ_CAAAJA010000012.1"/>
</dbReference>
<name>A0A0W0VHJ2_9GAMM</name>
<gene>
    <name evidence="2" type="primary">pilZ_1</name>
    <name evidence="3" type="ORF">E3983_03550</name>
    <name evidence="2" type="ORF">Lisr_1910</name>
</gene>
<evidence type="ECO:0000313" key="3">
    <source>
        <dbReference type="EMBL" id="QBR83512.1"/>
    </source>
</evidence>
<dbReference type="EMBL" id="LNYH01000110">
    <property type="protein sequence ID" value="KTD19624.1"/>
    <property type="molecule type" value="Genomic_DNA"/>
</dbReference>
<protein>
    <submittedName>
        <fullName evidence="3">PilZ domain-containing protein</fullName>
    </submittedName>
    <submittedName>
        <fullName evidence="2">Type IV pilus assembly PilZ</fullName>
    </submittedName>
</protein>
<evidence type="ECO:0000259" key="1">
    <source>
        <dbReference type="Pfam" id="PF07238"/>
    </source>
</evidence>
<dbReference type="InterPro" id="IPR009875">
    <property type="entry name" value="PilZ_domain"/>
</dbReference>
<dbReference type="Gene3D" id="2.40.10.220">
    <property type="entry name" value="predicted glycosyltransferase like domains"/>
    <property type="match status" value="1"/>
</dbReference>
<dbReference type="STRING" id="454.Lisr_1910"/>
<keyword evidence="4" id="KW-1185">Reference proteome</keyword>
<sequence>MPVHERRQHFRVDDHIYFDYRILKPNEPYTEQSISKQLLGENGLRYMEAAKYFHDIDLELAELTQSLSINEPTLAHYLNLLNAKIDYLSRQILMSDKAQMHKVNISLGGMAFKTKEKIQEKTPMKIIIYTKPKMVPIIVDATVVYSQYQSENHYRTAVQFGGLSKEQEQLLSRHIMQVQIKTRAD</sequence>
<proteinExistence type="predicted"/>
<reference evidence="3 5" key="2">
    <citation type="submission" date="2019-03" db="EMBL/GenBank/DDBJ databases">
        <title>Diverse conjugative elements silence natural transformation in Legionella species.</title>
        <authorList>
            <person name="Durieux I."/>
            <person name="Ginevra C."/>
            <person name="Attaiech L."/>
            <person name="Picq K."/>
            <person name="Juan P.A."/>
            <person name="Jarraud S."/>
            <person name="Charpentier X."/>
        </authorList>
    </citation>
    <scope>NUCLEOTIDE SEQUENCE [LARGE SCALE GENOMIC DNA]</scope>
    <source>
        <strain evidence="3 5">HL-0427-4011</strain>
    </source>
</reference>
<dbReference type="Pfam" id="PF07238">
    <property type="entry name" value="PilZ"/>
    <property type="match status" value="1"/>
</dbReference>
<feature type="domain" description="PilZ" evidence="1">
    <location>
        <begin position="95"/>
        <end position="177"/>
    </location>
</feature>
<evidence type="ECO:0000313" key="4">
    <source>
        <dbReference type="Proteomes" id="UP000054761"/>
    </source>
</evidence>
<reference evidence="2 4" key="1">
    <citation type="submission" date="2015-11" db="EMBL/GenBank/DDBJ databases">
        <title>Genomic analysis of 38 Legionella species identifies large and diverse effector repertoires.</title>
        <authorList>
            <person name="Burstein D."/>
            <person name="Amaro F."/>
            <person name="Zusman T."/>
            <person name="Lifshitz Z."/>
            <person name="Cohen O."/>
            <person name="Gilbert J.A."/>
            <person name="Pupko T."/>
            <person name="Shuman H.A."/>
            <person name="Segal G."/>
        </authorList>
    </citation>
    <scope>NUCLEOTIDE SEQUENCE [LARGE SCALE GENOMIC DNA]</scope>
    <source>
        <strain evidence="2 4">Bercovier 4</strain>
    </source>
</reference>
<evidence type="ECO:0000313" key="5">
    <source>
        <dbReference type="Proteomes" id="UP000295517"/>
    </source>
</evidence>
<dbReference type="Proteomes" id="UP000054761">
    <property type="component" value="Unassembled WGS sequence"/>
</dbReference>
<dbReference type="PATRIC" id="fig|454.4.peg.2082"/>